<keyword evidence="1" id="KW-0472">Membrane</keyword>
<keyword evidence="1" id="KW-1133">Transmembrane helix</keyword>
<dbReference type="Gene3D" id="3.40.50.150">
    <property type="entry name" value="Vaccinia Virus protein VP39"/>
    <property type="match status" value="1"/>
</dbReference>
<comment type="caution">
    <text evidence="3">The sequence shown here is derived from an EMBL/GenBank/DDBJ whole genome shotgun (WGS) entry which is preliminary data.</text>
</comment>
<evidence type="ECO:0000256" key="1">
    <source>
        <dbReference type="SAM" id="Phobius"/>
    </source>
</evidence>
<organism evidence="3 4">
    <name type="scientific">Candidatus Gottesmanbacteria bacterium GW2011_GWA1_44_24b</name>
    <dbReference type="NCBI Taxonomy" id="1618437"/>
    <lineage>
        <taxon>Bacteria</taxon>
        <taxon>Candidatus Gottesmaniibacteriota</taxon>
    </lineage>
</organism>
<sequence>MKKAMKNSDSYWQHKARQFSDLYAGQPFTGIPSRIVARFLKDRTETLQRLLPKTSIRHVLDVGCGSGVHMKLLAPRVRTVAGIDSSRQMLIFARRTLTRSAKKNWRLIHADASAIPFPPHTFDCIIAMGLLDYVTSPLQVLRECRRVMTARGVLVASMPKKPSIFSLLRSPVGDSIKRGIFHLPPVDHAVTKKELLLLFQTVGFRVVTLTSVWSAMWMVKARL</sequence>
<dbReference type="AlphaFoldDB" id="A0A0G1ILQ1"/>
<feature type="transmembrane region" description="Helical" evidence="1">
    <location>
        <begin position="195"/>
        <end position="219"/>
    </location>
</feature>
<protein>
    <submittedName>
        <fullName evidence="3">ArsR domain proteni</fullName>
    </submittedName>
</protein>
<dbReference type="PANTHER" id="PTHR43861">
    <property type="entry name" value="TRANS-ACONITATE 2-METHYLTRANSFERASE-RELATED"/>
    <property type="match status" value="1"/>
</dbReference>
<dbReference type="CDD" id="cd02440">
    <property type="entry name" value="AdoMet_MTases"/>
    <property type="match status" value="1"/>
</dbReference>
<name>A0A0G1ILQ1_9BACT</name>
<keyword evidence="1" id="KW-0812">Transmembrane</keyword>
<dbReference type="Proteomes" id="UP000034521">
    <property type="component" value="Unassembled WGS sequence"/>
</dbReference>
<dbReference type="Pfam" id="PF08241">
    <property type="entry name" value="Methyltransf_11"/>
    <property type="match status" value="1"/>
</dbReference>
<reference evidence="3 4" key="1">
    <citation type="journal article" date="2015" name="Nature">
        <title>rRNA introns, odd ribosomes, and small enigmatic genomes across a large radiation of phyla.</title>
        <authorList>
            <person name="Brown C.T."/>
            <person name="Hug L.A."/>
            <person name="Thomas B.C."/>
            <person name="Sharon I."/>
            <person name="Castelle C.J."/>
            <person name="Singh A."/>
            <person name="Wilkins M.J."/>
            <person name="Williams K.H."/>
            <person name="Banfield J.F."/>
        </authorList>
    </citation>
    <scope>NUCLEOTIDE SEQUENCE [LARGE SCALE GENOMIC DNA]</scope>
</reference>
<gene>
    <name evidence="3" type="ORF">UW52_C0027G0013</name>
</gene>
<dbReference type="InterPro" id="IPR029063">
    <property type="entry name" value="SAM-dependent_MTases_sf"/>
</dbReference>
<feature type="domain" description="Methyltransferase type 11" evidence="2">
    <location>
        <begin position="60"/>
        <end position="155"/>
    </location>
</feature>
<evidence type="ECO:0000313" key="3">
    <source>
        <dbReference type="EMBL" id="KKT60341.1"/>
    </source>
</evidence>
<accession>A0A0G1ILQ1</accession>
<dbReference type="InterPro" id="IPR013216">
    <property type="entry name" value="Methyltransf_11"/>
</dbReference>
<evidence type="ECO:0000313" key="4">
    <source>
        <dbReference type="Proteomes" id="UP000034521"/>
    </source>
</evidence>
<proteinExistence type="predicted"/>
<dbReference type="SUPFAM" id="SSF53335">
    <property type="entry name" value="S-adenosyl-L-methionine-dependent methyltransferases"/>
    <property type="match status" value="1"/>
</dbReference>
<dbReference type="GO" id="GO:0008757">
    <property type="term" value="F:S-adenosylmethionine-dependent methyltransferase activity"/>
    <property type="evidence" value="ECO:0007669"/>
    <property type="project" value="InterPro"/>
</dbReference>
<evidence type="ECO:0000259" key="2">
    <source>
        <dbReference type="Pfam" id="PF08241"/>
    </source>
</evidence>
<dbReference type="EMBL" id="LCIQ01000027">
    <property type="protein sequence ID" value="KKT60341.1"/>
    <property type="molecule type" value="Genomic_DNA"/>
</dbReference>
<dbReference type="PANTHER" id="PTHR43861:SF1">
    <property type="entry name" value="TRANS-ACONITATE 2-METHYLTRANSFERASE"/>
    <property type="match status" value="1"/>
</dbReference>